<dbReference type="STRING" id="1408157.A0A1J7ICI3"/>
<evidence type="ECO:0000313" key="2">
    <source>
        <dbReference type="EMBL" id="OIW25423.1"/>
    </source>
</evidence>
<organism evidence="2 3">
    <name type="scientific">Coniochaeta ligniaria NRRL 30616</name>
    <dbReference type="NCBI Taxonomy" id="1408157"/>
    <lineage>
        <taxon>Eukaryota</taxon>
        <taxon>Fungi</taxon>
        <taxon>Dikarya</taxon>
        <taxon>Ascomycota</taxon>
        <taxon>Pezizomycotina</taxon>
        <taxon>Sordariomycetes</taxon>
        <taxon>Sordariomycetidae</taxon>
        <taxon>Coniochaetales</taxon>
        <taxon>Coniochaetaceae</taxon>
        <taxon>Coniochaeta</taxon>
    </lineage>
</organism>
<dbReference type="Proteomes" id="UP000182658">
    <property type="component" value="Unassembled WGS sequence"/>
</dbReference>
<accession>A0A1J7ICI3</accession>
<name>A0A1J7ICI3_9PEZI</name>
<gene>
    <name evidence="2" type="ORF">CONLIGDRAFT_636468</name>
</gene>
<dbReference type="OrthoDB" id="6508832at2759"/>
<protein>
    <submittedName>
        <fullName evidence="2">Uncharacterized protein</fullName>
    </submittedName>
</protein>
<dbReference type="InParanoid" id="A0A1J7ICI3"/>
<feature type="compositionally biased region" description="Basic and acidic residues" evidence="1">
    <location>
        <begin position="264"/>
        <end position="276"/>
    </location>
</feature>
<feature type="region of interest" description="Disordered" evidence="1">
    <location>
        <begin position="231"/>
        <end position="276"/>
    </location>
</feature>
<proteinExistence type="predicted"/>
<evidence type="ECO:0000256" key="1">
    <source>
        <dbReference type="SAM" id="MobiDB-lite"/>
    </source>
</evidence>
<dbReference type="AlphaFoldDB" id="A0A1J7ICI3"/>
<feature type="compositionally biased region" description="Basic and acidic residues" evidence="1">
    <location>
        <begin position="231"/>
        <end position="247"/>
    </location>
</feature>
<keyword evidence="3" id="KW-1185">Reference proteome</keyword>
<reference evidence="2 3" key="1">
    <citation type="submission" date="2016-10" db="EMBL/GenBank/DDBJ databases">
        <title>Draft genome sequence of Coniochaeta ligniaria NRRL30616, a lignocellulolytic fungus for bioabatement of inhibitors in plant biomass hydrolysates.</title>
        <authorList>
            <consortium name="DOE Joint Genome Institute"/>
            <person name="Jimenez D.J."/>
            <person name="Hector R.E."/>
            <person name="Riley R."/>
            <person name="Sun H."/>
            <person name="Grigoriev I.V."/>
            <person name="Van Elsas J.D."/>
            <person name="Nichols N.N."/>
        </authorList>
    </citation>
    <scope>NUCLEOTIDE SEQUENCE [LARGE SCALE GENOMIC DNA]</scope>
    <source>
        <strain evidence="2 3">NRRL 30616</strain>
    </source>
</reference>
<sequence>MHSVRSADSGAIVLTCSSLQFLDMLSAAQDRSSVEYEGIYDFLRQRQLRKTMALSLRSLRDPPPAKPSSAPNPNTIPLLTRVSAPGEVPRYKPTIRPRPLSELGGSGRRRVPVLEKANFLPFLRLTKPQPAIVSRVIRQKAIRMTKVVETLQAMVEETQEAAEWEDQWEKILETQQPIDTSRPPRRPGPFLAGVKQDIYNLRGRLLGLRLDDHARGEALQKLVMEEKALAEKEKVERQERRRKERQALKAARGAAPGSVQEFTDAIRGDVGDQKKR</sequence>
<dbReference type="EMBL" id="KV875102">
    <property type="protein sequence ID" value="OIW25423.1"/>
    <property type="molecule type" value="Genomic_DNA"/>
</dbReference>
<evidence type="ECO:0000313" key="3">
    <source>
        <dbReference type="Proteomes" id="UP000182658"/>
    </source>
</evidence>